<keyword evidence="5 14" id="KW-0547">Nucleotide-binding</keyword>
<dbReference type="FunFam" id="3.40.50.300:FF:000002">
    <property type="entry name" value="ATP synthase subunit alpha"/>
    <property type="match status" value="1"/>
</dbReference>
<dbReference type="PANTHER" id="PTHR48082:SF2">
    <property type="entry name" value="ATP SYNTHASE SUBUNIT ALPHA, MITOCHONDRIAL"/>
    <property type="match status" value="1"/>
</dbReference>
<keyword evidence="11 14" id="KW-0139">CF(1)</keyword>
<dbReference type="GO" id="GO:0045259">
    <property type="term" value="C:proton-transporting ATP synthase complex"/>
    <property type="evidence" value="ECO:0007669"/>
    <property type="project" value="UniProtKB-KW"/>
</dbReference>
<dbReference type="EMBL" id="DRUY01000244">
    <property type="protein sequence ID" value="HHI66330.1"/>
    <property type="molecule type" value="Genomic_DNA"/>
</dbReference>
<evidence type="ECO:0000256" key="5">
    <source>
        <dbReference type="ARBA" id="ARBA00022741"/>
    </source>
</evidence>
<keyword evidence="4 14" id="KW-0813">Transport</keyword>
<dbReference type="InterPro" id="IPR027417">
    <property type="entry name" value="P-loop_NTPase"/>
</dbReference>
<dbReference type="Pfam" id="PF00006">
    <property type="entry name" value="ATP-synt_ab"/>
    <property type="match status" value="1"/>
</dbReference>
<feature type="domain" description="ATP synthase alpha subunit C-terminal" evidence="16">
    <location>
        <begin position="371"/>
        <end position="496"/>
    </location>
</feature>
<keyword evidence="9 14" id="KW-0406">Ion transport</keyword>
<accession>A0A7C5PF63</accession>
<keyword evidence="10 14" id="KW-0472">Membrane</keyword>
<keyword evidence="8 14" id="KW-1278">Translocase</keyword>
<dbReference type="FunFam" id="1.20.150.20:FF:000001">
    <property type="entry name" value="ATP synthase subunit alpha"/>
    <property type="match status" value="1"/>
</dbReference>
<dbReference type="PIRSF" id="PIRSF039088">
    <property type="entry name" value="F_ATPase_subunit_alpha"/>
    <property type="match status" value="1"/>
</dbReference>
<dbReference type="FunFam" id="2.40.30.20:FF:000001">
    <property type="entry name" value="ATP synthase subunit alpha"/>
    <property type="match status" value="1"/>
</dbReference>
<dbReference type="PANTHER" id="PTHR48082">
    <property type="entry name" value="ATP SYNTHASE SUBUNIT ALPHA, MITOCHONDRIAL"/>
    <property type="match status" value="1"/>
</dbReference>
<dbReference type="GO" id="GO:0005886">
    <property type="term" value="C:plasma membrane"/>
    <property type="evidence" value="ECO:0007669"/>
    <property type="project" value="UniProtKB-SubCell"/>
</dbReference>
<evidence type="ECO:0000256" key="12">
    <source>
        <dbReference type="ARBA" id="ARBA00023310"/>
    </source>
</evidence>
<evidence type="ECO:0000256" key="3">
    <source>
        <dbReference type="ARBA" id="ARBA00008936"/>
    </source>
</evidence>
<dbReference type="EC" id="7.1.2.2" evidence="14"/>
<dbReference type="Gene3D" id="3.40.50.300">
    <property type="entry name" value="P-loop containing nucleotide triphosphate hydrolases"/>
    <property type="match status" value="1"/>
</dbReference>
<dbReference type="Gene3D" id="1.20.150.20">
    <property type="entry name" value="ATP synthase alpha/beta chain, C-terminal domain"/>
    <property type="match status" value="1"/>
</dbReference>
<dbReference type="Pfam" id="PF02874">
    <property type="entry name" value="ATP-synt_ab_N"/>
    <property type="match status" value="1"/>
</dbReference>
<comment type="caution">
    <text evidence="18">The sequence shown here is derived from an EMBL/GenBank/DDBJ whole genome shotgun (WGS) entry which is preliminary data.</text>
</comment>
<evidence type="ECO:0000256" key="9">
    <source>
        <dbReference type="ARBA" id="ARBA00023065"/>
    </source>
</evidence>
<organism evidence="18">
    <name type="scientific">Thermodesulfobium narugense</name>
    <dbReference type="NCBI Taxonomy" id="184064"/>
    <lineage>
        <taxon>Bacteria</taxon>
        <taxon>Pseudomonadati</taxon>
        <taxon>Thermodesulfobiota</taxon>
        <taxon>Thermodesulfobiia</taxon>
        <taxon>Thermodesulfobiales</taxon>
        <taxon>Thermodesulfobiaceae</taxon>
        <taxon>Thermodesulfobium</taxon>
    </lineage>
</organism>
<comment type="subunit">
    <text evidence="13">F-type ATPases have 2 components, CF(1) - the catalytic core - and CF(0) - the membrane proton channel. CF(1) has five subunits: alpha(3), beta(3), gamma(1), delta(1), epsilon(1). CF(0) has four main subunits: a(1), b(1), b'(1) and c(9-12).</text>
</comment>
<feature type="site" description="Required for activity" evidence="14">
    <location>
        <position position="362"/>
    </location>
</feature>
<evidence type="ECO:0000256" key="13">
    <source>
        <dbReference type="ARBA" id="ARBA00026013"/>
    </source>
</evidence>
<evidence type="ECO:0000256" key="2">
    <source>
        <dbReference type="ARBA" id="ARBA00004170"/>
    </source>
</evidence>
<dbReference type="GO" id="GO:0005524">
    <property type="term" value="F:ATP binding"/>
    <property type="evidence" value="ECO:0007669"/>
    <property type="project" value="UniProtKB-UniRule"/>
</dbReference>
<sequence>MKIRAEEITDVIKKQLSNIKAEPESALVGTIISVGDGVARIWGLKDAMMSELLEFPNDVYGIVFNLEEDSVGAIILGDDSKLNEGDTVKSTGRVISVPVGPELIGRVVDALGRPLDGKGPINAKKFRVIERVAPGVITRQSVNQPVQTGIKAIDGMIPIGRGQRELIIGDRQTGKTAICVDTILNQKGQDMICIYVAIGQKASTVATIIKTLEDNGAMDYTIVVVANASDAAALQYIAPFSGCAMGEEFMEQGKDALIVYDDLSKHAWAYRQVSLLLRRPPGREAYPGDVFYLHSRLLERAAKLNKNYGGGSLTALPIIETQAGDVTAYIPTNVISITDGQIYLEPELFYAGIRPAINVGLSVSRVGGSAQTKAMKQVAGRLRLELAQYRELAAFAQFASDLDPATKQVLTRGEKLVELLKQPQYLTFPLWKEVCSIFSGVRGFLDDINTEDIQRFEKELLSYIEAHNQDIIEAITKEKAISKETEEKLEKTIKEFKALFVGGK</sequence>
<comment type="catalytic activity">
    <reaction evidence="14">
        <text>ATP + H2O + 4 H(+)(in) = ADP + phosphate + 5 H(+)(out)</text>
        <dbReference type="Rhea" id="RHEA:57720"/>
        <dbReference type="ChEBI" id="CHEBI:15377"/>
        <dbReference type="ChEBI" id="CHEBI:15378"/>
        <dbReference type="ChEBI" id="CHEBI:30616"/>
        <dbReference type="ChEBI" id="CHEBI:43474"/>
        <dbReference type="ChEBI" id="CHEBI:456216"/>
        <dbReference type="EC" id="7.1.2.2"/>
    </reaction>
</comment>
<dbReference type="PROSITE" id="PS00152">
    <property type="entry name" value="ATPASE_ALPHA_BETA"/>
    <property type="match status" value="1"/>
</dbReference>
<dbReference type="SUPFAM" id="SSF47917">
    <property type="entry name" value="C-terminal domain of alpha and beta subunits of F1 ATP synthase"/>
    <property type="match status" value="1"/>
</dbReference>
<dbReference type="Gene3D" id="2.40.30.20">
    <property type="match status" value="1"/>
</dbReference>
<dbReference type="GO" id="GO:0046933">
    <property type="term" value="F:proton-transporting ATP synthase activity, rotational mechanism"/>
    <property type="evidence" value="ECO:0007669"/>
    <property type="project" value="UniProtKB-UniRule"/>
</dbReference>
<keyword evidence="6 14" id="KW-0375">Hydrogen ion transport</keyword>
<evidence type="ECO:0000256" key="1">
    <source>
        <dbReference type="ARBA" id="ARBA00003784"/>
    </source>
</evidence>
<evidence type="ECO:0000256" key="4">
    <source>
        <dbReference type="ARBA" id="ARBA00022448"/>
    </source>
</evidence>
<evidence type="ECO:0000256" key="11">
    <source>
        <dbReference type="ARBA" id="ARBA00023196"/>
    </source>
</evidence>
<dbReference type="InterPro" id="IPR000194">
    <property type="entry name" value="ATPase_F1/V1/A1_a/bsu_nucl-bd"/>
</dbReference>
<keyword evidence="12 14" id="KW-0066">ATP synthesis</keyword>
<dbReference type="HAMAP" id="MF_01346">
    <property type="entry name" value="ATP_synth_alpha_bact"/>
    <property type="match status" value="1"/>
</dbReference>
<dbReference type="CDD" id="cd18113">
    <property type="entry name" value="ATP-synt_F1_alpha_C"/>
    <property type="match status" value="1"/>
</dbReference>
<dbReference type="SUPFAM" id="SSF52540">
    <property type="entry name" value="P-loop containing nucleoside triphosphate hydrolases"/>
    <property type="match status" value="1"/>
</dbReference>
<dbReference type="NCBIfam" id="NF009884">
    <property type="entry name" value="PRK13343.1"/>
    <property type="match status" value="1"/>
</dbReference>
<dbReference type="CDD" id="cd01132">
    <property type="entry name" value="F1-ATPase_alpha_CD"/>
    <property type="match status" value="1"/>
</dbReference>
<dbReference type="InterPro" id="IPR023366">
    <property type="entry name" value="ATP_synth_asu-like_sf"/>
</dbReference>
<dbReference type="GO" id="GO:0043531">
    <property type="term" value="F:ADP binding"/>
    <property type="evidence" value="ECO:0007669"/>
    <property type="project" value="TreeGrafter"/>
</dbReference>
<evidence type="ECO:0000256" key="10">
    <source>
        <dbReference type="ARBA" id="ARBA00023136"/>
    </source>
</evidence>
<protein>
    <recommendedName>
        <fullName evidence="14">ATP synthase subunit alpha</fullName>
        <ecNumber evidence="14">7.1.2.2</ecNumber>
    </recommendedName>
    <alternativeName>
        <fullName evidence="14">ATP synthase F1 sector subunit alpha</fullName>
    </alternativeName>
    <alternativeName>
        <fullName evidence="14">F-ATPase subunit alpha</fullName>
    </alternativeName>
</protein>
<evidence type="ECO:0000256" key="14">
    <source>
        <dbReference type="HAMAP-Rule" id="MF_01346"/>
    </source>
</evidence>
<dbReference type="Pfam" id="PF00306">
    <property type="entry name" value="ATP-synt_ab_C"/>
    <property type="match status" value="1"/>
</dbReference>
<dbReference type="InterPro" id="IPR038376">
    <property type="entry name" value="ATP_synth_asu_C_sf"/>
</dbReference>
<dbReference type="NCBIfam" id="TIGR00962">
    <property type="entry name" value="atpA"/>
    <property type="match status" value="1"/>
</dbReference>
<evidence type="ECO:0000313" key="18">
    <source>
        <dbReference type="EMBL" id="HHI66330.1"/>
    </source>
</evidence>
<gene>
    <name evidence="14" type="primary">atpA</name>
    <name evidence="18" type="ORF">ENL70_07270</name>
</gene>
<dbReference type="AlphaFoldDB" id="A0A7C5PF63"/>
<keyword evidence="7 14" id="KW-0067">ATP-binding</keyword>
<dbReference type="CDD" id="cd18116">
    <property type="entry name" value="ATP-synt_F1_alpha_N"/>
    <property type="match status" value="1"/>
</dbReference>
<dbReference type="SUPFAM" id="SSF50615">
    <property type="entry name" value="N-terminal domain of alpha and beta subunits of F1 ATP synthase"/>
    <property type="match status" value="1"/>
</dbReference>
<evidence type="ECO:0000259" key="16">
    <source>
        <dbReference type="Pfam" id="PF00306"/>
    </source>
</evidence>
<dbReference type="InterPro" id="IPR036121">
    <property type="entry name" value="ATPase_F1/V1/A1_a/bsu_N_sf"/>
</dbReference>
<dbReference type="InterPro" id="IPR004100">
    <property type="entry name" value="ATPase_F1/V1/A1_a/bsu_N"/>
</dbReference>
<comment type="function">
    <text evidence="1 14">Produces ATP from ADP in the presence of a proton gradient across the membrane. The alpha chain is a regulatory subunit.</text>
</comment>
<feature type="domain" description="ATPase F1/V1/A1 complex alpha/beta subunit N-terminal" evidence="17">
    <location>
        <begin position="28"/>
        <end position="92"/>
    </location>
</feature>
<name>A0A7C5PF63_9BACT</name>
<dbReference type="InterPro" id="IPR000793">
    <property type="entry name" value="ATP_synth_asu_C"/>
</dbReference>
<feature type="binding site" evidence="14">
    <location>
        <begin position="169"/>
        <end position="176"/>
    </location>
    <ligand>
        <name>ATP</name>
        <dbReference type="ChEBI" id="CHEBI:30616"/>
    </ligand>
</feature>
<dbReference type="InterPro" id="IPR005294">
    <property type="entry name" value="ATP_synth_F1_asu"/>
</dbReference>
<evidence type="ECO:0000259" key="17">
    <source>
        <dbReference type="Pfam" id="PF02874"/>
    </source>
</evidence>
<reference evidence="18" key="1">
    <citation type="journal article" date="2020" name="mSystems">
        <title>Genome- and Community-Level Interaction Insights into Carbon Utilization and Element Cycling Functions of Hydrothermarchaeota in Hydrothermal Sediment.</title>
        <authorList>
            <person name="Zhou Z."/>
            <person name="Liu Y."/>
            <person name="Xu W."/>
            <person name="Pan J."/>
            <person name="Luo Z.H."/>
            <person name="Li M."/>
        </authorList>
    </citation>
    <scope>NUCLEOTIDE SEQUENCE [LARGE SCALE GENOMIC DNA]</scope>
    <source>
        <strain evidence="18">SpSt-1019</strain>
    </source>
</reference>
<keyword evidence="14" id="KW-1003">Cell membrane</keyword>
<comment type="similarity">
    <text evidence="3 14">Belongs to the ATPase alpha/beta chains family.</text>
</comment>
<evidence type="ECO:0000259" key="15">
    <source>
        <dbReference type="Pfam" id="PF00006"/>
    </source>
</evidence>
<evidence type="ECO:0000256" key="8">
    <source>
        <dbReference type="ARBA" id="ARBA00022967"/>
    </source>
</evidence>
<comment type="subcellular location">
    <subcellularLocation>
        <location evidence="14">Cell membrane</location>
        <topology evidence="14">Peripheral membrane protein</topology>
    </subcellularLocation>
    <subcellularLocation>
        <location evidence="2">Membrane</location>
        <topology evidence="2">Peripheral membrane protein</topology>
    </subcellularLocation>
</comment>
<evidence type="ECO:0000256" key="6">
    <source>
        <dbReference type="ARBA" id="ARBA00022781"/>
    </source>
</evidence>
<feature type="domain" description="ATPase F1/V1/A1 complex alpha/beta subunit nucleotide-binding" evidence="15">
    <location>
        <begin position="149"/>
        <end position="364"/>
    </location>
</feature>
<dbReference type="InterPro" id="IPR020003">
    <property type="entry name" value="ATPase_a/bsu_AS"/>
</dbReference>
<proteinExistence type="inferred from homology"/>
<dbReference type="InterPro" id="IPR033732">
    <property type="entry name" value="ATP_synth_F1_a_nt-bd_dom"/>
</dbReference>
<evidence type="ECO:0000256" key="7">
    <source>
        <dbReference type="ARBA" id="ARBA00022840"/>
    </source>
</evidence>